<feature type="transmembrane region" description="Helical" evidence="8">
    <location>
        <begin position="314"/>
        <end position="331"/>
    </location>
</feature>
<dbReference type="InterPro" id="IPR001958">
    <property type="entry name" value="Tet-R_TetA/multi-R_MdtG-like"/>
</dbReference>
<feature type="domain" description="Major facilitator superfamily (MFS) profile" evidence="9">
    <location>
        <begin position="14"/>
        <end position="409"/>
    </location>
</feature>
<dbReference type="InterPro" id="IPR020846">
    <property type="entry name" value="MFS_dom"/>
</dbReference>
<dbReference type="PROSITE" id="PS50850">
    <property type="entry name" value="MFS"/>
    <property type="match status" value="1"/>
</dbReference>
<keyword evidence="7 8" id="KW-0472">Membrane</keyword>
<dbReference type="SUPFAM" id="SSF103473">
    <property type="entry name" value="MFS general substrate transporter"/>
    <property type="match status" value="1"/>
</dbReference>
<dbReference type="CDD" id="cd17388">
    <property type="entry name" value="MFS_TetA"/>
    <property type="match status" value="1"/>
</dbReference>
<evidence type="ECO:0000259" key="9">
    <source>
        <dbReference type="PROSITE" id="PS50850"/>
    </source>
</evidence>
<evidence type="ECO:0000313" key="10">
    <source>
        <dbReference type="EMBL" id="MCW1933616.1"/>
    </source>
</evidence>
<evidence type="ECO:0000256" key="6">
    <source>
        <dbReference type="ARBA" id="ARBA00022989"/>
    </source>
</evidence>
<dbReference type="PRINTS" id="PR01035">
    <property type="entry name" value="TCRTETA"/>
</dbReference>
<feature type="transmembrane region" description="Helical" evidence="8">
    <location>
        <begin position="351"/>
        <end position="370"/>
    </location>
</feature>
<feature type="transmembrane region" description="Helical" evidence="8">
    <location>
        <begin position="52"/>
        <end position="73"/>
    </location>
</feature>
<reference evidence="10 11" key="1">
    <citation type="submission" date="2022-10" db="EMBL/GenBank/DDBJ databases">
        <title>Pararhodobacter sp. nov., isolated from marine algae.</title>
        <authorList>
            <person name="Choi B.J."/>
            <person name="Kim J.M."/>
            <person name="Lee J.K."/>
            <person name="Choi D.G."/>
            <person name="Jeon C.O."/>
        </authorList>
    </citation>
    <scope>NUCLEOTIDE SEQUENCE [LARGE SCALE GENOMIC DNA]</scope>
    <source>
        <strain evidence="10 11">ZQ420</strain>
    </source>
</reference>
<dbReference type="InterPro" id="IPR005829">
    <property type="entry name" value="Sugar_transporter_CS"/>
</dbReference>
<dbReference type="Gene3D" id="1.20.1250.20">
    <property type="entry name" value="MFS general substrate transporter like domains"/>
    <property type="match status" value="1"/>
</dbReference>
<keyword evidence="4" id="KW-0813">Transport</keyword>
<feature type="transmembrane region" description="Helical" evidence="8">
    <location>
        <begin position="12"/>
        <end position="32"/>
    </location>
</feature>
<dbReference type="PROSITE" id="PS00216">
    <property type="entry name" value="SUGAR_TRANSPORT_1"/>
    <property type="match status" value="1"/>
</dbReference>
<dbReference type="Pfam" id="PF07690">
    <property type="entry name" value="MFS_1"/>
    <property type="match status" value="1"/>
</dbReference>
<comment type="similarity">
    <text evidence="3">Belongs to the major facilitator superfamily. TCR/Tet family.</text>
</comment>
<feature type="transmembrane region" description="Helical" evidence="8">
    <location>
        <begin position="171"/>
        <end position="191"/>
    </location>
</feature>
<evidence type="ECO:0000256" key="2">
    <source>
        <dbReference type="ARBA" id="ARBA00004141"/>
    </source>
</evidence>
<dbReference type="PANTHER" id="PTHR23504">
    <property type="entry name" value="MAJOR FACILITATOR SUPERFAMILY DOMAIN-CONTAINING PROTEIN 10"/>
    <property type="match status" value="1"/>
</dbReference>
<dbReference type="RefSeq" id="WP_264506501.1">
    <property type="nucleotide sequence ID" value="NZ_JAPDFL010000001.1"/>
</dbReference>
<feature type="transmembrane region" description="Helical" evidence="8">
    <location>
        <begin position="85"/>
        <end position="108"/>
    </location>
</feature>
<comment type="caution">
    <text evidence="10">The sequence shown here is derived from an EMBL/GenBank/DDBJ whole genome shotgun (WGS) entry which is preliminary data.</text>
</comment>
<feature type="transmembrane region" description="Helical" evidence="8">
    <location>
        <begin position="263"/>
        <end position="282"/>
    </location>
</feature>
<evidence type="ECO:0000256" key="5">
    <source>
        <dbReference type="ARBA" id="ARBA00022692"/>
    </source>
</evidence>
<keyword evidence="5 8" id="KW-0812">Transmembrane</keyword>
<keyword evidence="11" id="KW-1185">Reference proteome</keyword>
<accession>A0ABT3H1H7</accession>
<evidence type="ECO:0000313" key="11">
    <source>
        <dbReference type="Proteomes" id="UP001208938"/>
    </source>
</evidence>
<organism evidence="10 11">
    <name type="scientific">Pararhodobacter zhoushanensis</name>
    <dbReference type="NCBI Taxonomy" id="2479545"/>
    <lineage>
        <taxon>Bacteria</taxon>
        <taxon>Pseudomonadati</taxon>
        <taxon>Pseudomonadota</taxon>
        <taxon>Alphaproteobacteria</taxon>
        <taxon>Rhodobacterales</taxon>
        <taxon>Paracoccaceae</taxon>
        <taxon>Pararhodobacter</taxon>
    </lineage>
</organism>
<feature type="transmembrane region" description="Helical" evidence="8">
    <location>
        <begin position="382"/>
        <end position="401"/>
    </location>
</feature>
<evidence type="ECO:0000256" key="1">
    <source>
        <dbReference type="ARBA" id="ARBA00003279"/>
    </source>
</evidence>
<evidence type="ECO:0000256" key="8">
    <source>
        <dbReference type="SAM" id="Phobius"/>
    </source>
</evidence>
<protein>
    <submittedName>
        <fullName evidence="10">TCR/Tet family MFS transporter</fullName>
    </submittedName>
</protein>
<sequence length="410" mass="43167">MSAQPERAARQTLPVLFILITLALDAIGFGLIMPVMPDLLREVTGEDLAHAALWGGVLTGGFAVMQVLCGPMIGNLSDRFGRKPVLLLSLAVLSADYLVLALAGTIWLVFLARLINGVTSATYGTATAYIADISTPEQKAQRFGLIGAAFGAGFIMGPALGGMLAEFGTRAPFYAAAVVAALNLGFGALVMRESLTPTNRRSFSWRRANPFGAFKSIGKLPGLGRFLTIYAAFEFAFIVYPVIWTYFAIARFGWTPSQVGGSLALYGLGMVLVQGVLIRVAIRSLGRRGAMLVGALAALVSFSALAVIDSGTVAMMLIPLSSLSGLVSPALRAEMSDRVAANQQGELQGALASLHAIGMIGAPLVYTQVFARFSGDQAILDLPGMVFIIPAALSLMALLLLRPAQERSPV</sequence>
<dbReference type="EMBL" id="JAPDFL010000001">
    <property type="protein sequence ID" value="MCW1933616.1"/>
    <property type="molecule type" value="Genomic_DNA"/>
</dbReference>
<name>A0ABT3H1H7_9RHOB</name>
<evidence type="ECO:0000256" key="7">
    <source>
        <dbReference type="ARBA" id="ARBA00023136"/>
    </source>
</evidence>
<dbReference type="InterPro" id="IPR036259">
    <property type="entry name" value="MFS_trans_sf"/>
</dbReference>
<feature type="transmembrane region" description="Helical" evidence="8">
    <location>
        <begin position="114"/>
        <end position="131"/>
    </location>
</feature>
<dbReference type="InterPro" id="IPR011701">
    <property type="entry name" value="MFS"/>
</dbReference>
<comment type="function">
    <text evidence="1">Resistance to tetracycline by an active tetracycline efflux. This is an energy-dependent process that decreases the accumulation of the antibiotic in whole cells. This protein functions as a metal-tetracycline/H(+) antiporter.</text>
</comment>
<feature type="transmembrane region" description="Helical" evidence="8">
    <location>
        <begin position="289"/>
        <end position="308"/>
    </location>
</feature>
<proteinExistence type="inferred from homology"/>
<feature type="transmembrane region" description="Helical" evidence="8">
    <location>
        <begin position="223"/>
        <end position="243"/>
    </location>
</feature>
<gene>
    <name evidence="10" type="ORF">OKW52_15465</name>
</gene>
<keyword evidence="6 8" id="KW-1133">Transmembrane helix</keyword>
<comment type="subcellular location">
    <subcellularLocation>
        <location evidence="2">Membrane</location>
        <topology evidence="2">Multi-pass membrane protein</topology>
    </subcellularLocation>
</comment>
<evidence type="ECO:0000256" key="4">
    <source>
        <dbReference type="ARBA" id="ARBA00022448"/>
    </source>
</evidence>
<evidence type="ECO:0000256" key="3">
    <source>
        <dbReference type="ARBA" id="ARBA00007520"/>
    </source>
</evidence>
<feature type="transmembrane region" description="Helical" evidence="8">
    <location>
        <begin position="143"/>
        <end position="165"/>
    </location>
</feature>
<dbReference type="Proteomes" id="UP001208938">
    <property type="component" value="Unassembled WGS sequence"/>
</dbReference>
<dbReference type="PANTHER" id="PTHR23504:SF15">
    <property type="entry name" value="MAJOR FACILITATOR SUPERFAMILY (MFS) PROFILE DOMAIN-CONTAINING PROTEIN"/>
    <property type="match status" value="1"/>
</dbReference>